<dbReference type="EMBL" id="JPGY02000001">
    <property type="protein sequence ID" value="KRU14680.1"/>
    <property type="molecule type" value="Genomic_DNA"/>
</dbReference>
<feature type="transmembrane region" description="Helical" evidence="6">
    <location>
        <begin position="69"/>
        <end position="93"/>
    </location>
</feature>
<dbReference type="GO" id="GO:1902201">
    <property type="term" value="P:negative regulation of bacterial-type flagellum-dependent cell motility"/>
    <property type="evidence" value="ECO:0007669"/>
    <property type="project" value="TreeGrafter"/>
</dbReference>
<dbReference type="InterPro" id="IPR043128">
    <property type="entry name" value="Rev_trsase/Diguanyl_cyclase"/>
</dbReference>
<accession>A0A0H3J5M7</accession>
<gene>
    <name evidence="8" type="ORF">CLPA_c32400</name>
    <name evidence="9" type="ORF">CP6013_03939</name>
</gene>
<keyword evidence="4 6" id="KW-1133">Transmembrane helix</keyword>
<dbReference type="GO" id="GO:0052621">
    <property type="term" value="F:diguanylate cyclase activity"/>
    <property type="evidence" value="ECO:0007669"/>
    <property type="project" value="TreeGrafter"/>
</dbReference>
<comment type="subcellular location">
    <subcellularLocation>
        <location evidence="1">Cell membrane</location>
        <topology evidence="1">Multi-pass membrane protein</topology>
    </subcellularLocation>
</comment>
<dbReference type="Pfam" id="PF07694">
    <property type="entry name" value="5TM-5TMR_LYT"/>
    <property type="match status" value="1"/>
</dbReference>
<sequence>MLRDLFANASILVAFISIFHQLFRDKSLNHKLSLSLKIAISFIGGLLGIILMIYSLHIDNNTIVDFRNIPIILTAIYGGLISSFITSLLIGIFRVSYFGLNQSSVSAVICALLMGIGCGVISYIRTSKKDIFIYSVIYSLIISTVSFSIIINNSRILMNIIFVYSTAMILISASIYKYTVYLSGLTSIYRQLKEGYSKDFLTGLNNVRCFDTIFNKMLVDVKEKNERLSMLVIDIDFFKKVNDSYGHSNGDVILKQLSSILINTCGSSEVVSRNGGEEFSVLLLDCYPNHAVRIAENIRTAVENYPFELNDGTKINITVSIGISTYPDITSDLDKLFEEADSALYRAKHTGRNKVILADKVTLH</sequence>
<evidence type="ECO:0000313" key="8">
    <source>
        <dbReference type="EMBL" id="AJA53294.1"/>
    </source>
</evidence>
<evidence type="ECO:0000313" key="9">
    <source>
        <dbReference type="EMBL" id="KRU14680.1"/>
    </source>
</evidence>
<dbReference type="InterPro" id="IPR050469">
    <property type="entry name" value="Diguanylate_Cyclase"/>
</dbReference>
<evidence type="ECO:0000256" key="6">
    <source>
        <dbReference type="SAM" id="Phobius"/>
    </source>
</evidence>
<keyword evidence="11" id="KW-1185">Reference proteome</keyword>
<dbReference type="GeneID" id="93075346"/>
<dbReference type="FunFam" id="3.30.70.270:FF:000001">
    <property type="entry name" value="Diguanylate cyclase domain protein"/>
    <property type="match status" value="1"/>
</dbReference>
<evidence type="ECO:0000256" key="4">
    <source>
        <dbReference type="ARBA" id="ARBA00022989"/>
    </source>
</evidence>
<evidence type="ECO:0000256" key="1">
    <source>
        <dbReference type="ARBA" id="ARBA00004651"/>
    </source>
</evidence>
<dbReference type="KEGG" id="cpat:CLPA_c32400"/>
<feature type="transmembrane region" description="Helical" evidence="6">
    <location>
        <begin position="105"/>
        <end position="125"/>
    </location>
</feature>
<feature type="transmembrane region" description="Helical" evidence="6">
    <location>
        <begin position="35"/>
        <end position="57"/>
    </location>
</feature>
<feature type="transmembrane region" description="Helical" evidence="6">
    <location>
        <begin position="156"/>
        <end position="176"/>
    </location>
</feature>
<evidence type="ECO:0000256" key="5">
    <source>
        <dbReference type="ARBA" id="ARBA00023136"/>
    </source>
</evidence>
<keyword evidence="3 6" id="KW-0812">Transmembrane</keyword>
<dbReference type="GO" id="GO:0000155">
    <property type="term" value="F:phosphorelay sensor kinase activity"/>
    <property type="evidence" value="ECO:0007669"/>
    <property type="project" value="InterPro"/>
</dbReference>
<dbReference type="RefSeq" id="WP_003446759.1">
    <property type="nucleotide sequence ID" value="NZ_ANZB01000012.1"/>
</dbReference>
<dbReference type="PROSITE" id="PS50887">
    <property type="entry name" value="GGDEF"/>
    <property type="match status" value="1"/>
</dbReference>
<dbReference type="Proteomes" id="UP000028042">
    <property type="component" value="Unassembled WGS sequence"/>
</dbReference>
<keyword evidence="5 6" id="KW-0472">Membrane</keyword>
<dbReference type="PANTHER" id="PTHR45138">
    <property type="entry name" value="REGULATORY COMPONENTS OF SENSORY TRANSDUCTION SYSTEM"/>
    <property type="match status" value="1"/>
</dbReference>
<dbReference type="PATRIC" id="fig|1262449.3.peg.3129"/>
<proteinExistence type="predicted"/>
<reference evidence="9 10" key="3">
    <citation type="journal article" name="Genome Announc.">
        <title>Improved Draft Genome Sequence of Clostridium pasteurianum Strain ATCC 6013 (DSM 525) Using a Hybrid Next-Generation Sequencing Approach.</title>
        <authorList>
            <person name="Pyne M.E."/>
            <person name="Utturkar S."/>
            <person name="Brown S.D."/>
            <person name="Moo-Young M."/>
            <person name="Chung D.A."/>
            <person name="Chou C.P."/>
        </authorList>
    </citation>
    <scope>NUCLEOTIDE SEQUENCE [LARGE SCALE GENOMIC DNA]</scope>
    <source>
        <strain evidence="9 10">ATCC 6013</strain>
    </source>
</reference>
<evidence type="ECO:0000259" key="7">
    <source>
        <dbReference type="PROSITE" id="PS50887"/>
    </source>
</evidence>
<dbReference type="GO" id="GO:0071555">
    <property type="term" value="P:cell wall organization"/>
    <property type="evidence" value="ECO:0007669"/>
    <property type="project" value="InterPro"/>
</dbReference>
<dbReference type="NCBIfam" id="TIGR00254">
    <property type="entry name" value="GGDEF"/>
    <property type="match status" value="1"/>
</dbReference>
<name>A0A0H3J5M7_CLOPA</name>
<reference evidence="8 11" key="1">
    <citation type="journal article" date="2015" name="Genome Announc.">
        <title>Complete Genome Sequence of the Nitrogen-Fixing and Solvent-Producing Clostridium pasteurianum DSM 525.</title>
        <authorList>
            <person name="Poehlein A."/>
            <person name="Grosse-Honebrink A."/>
            <person name="Zhang Y."/>
            <person name="Minton N.P."/>
            <person name="Daniel R."/>
        </authorList>
    </citation>
    <scope>NUCLEOTIDE SEQUENCE [LARGE SCALE GENOMIC DNA]</scope>
    <source>
        <strain evidence="8">DSM 525</strain>
        <strain evidence="11">DSM 525 / ATCC 6013</strain>
    </source>
</reference>
<dbReference type="Proteomes" id="UP000030905">
    <property type="component" value="Chromosome"/>
</dbReference>
<feature type="transmembrane region" description="Helical" evidence="6">
    <location>
        <begin position="131"/>
        <end position="151"/>
    </location>
</feature>
<dbReference type="GO" id="GO:0005886">
    <property type="term" value="C:plasma membrane"/>
    <property type="evidence" value="ECO:0007669"/>
    <property type="project" value="UniProtKB-SubCell"/>
</dbReference>
<organism evidence="8 11">
    <name type="scientific">Clostridium pasteurianum DSM 525 = ATCC 6013</name>
    <dbReference type="NCBI Taxonomy" id="1262449"/>
    <lineage>
        <taxon>Bacteria</taxon>
        <taxon>Bacillati</taxon>
        <taxon>Bacillota</taxon>
        <taxon>Clostridia</taxon>
        <taxon>Eubacteriales</taxon>
        <taxon>Clostridiaceae</taxon>
        <taxon>Clostridium</taxon>
    </lineage>
</organism>
<keyword evidence="2" id="KW-1003">Cell membrane</keyword>
<feature type="domain" description="GGDEF" evidence="7">
    <location>
        <begin position="226"/>
        <end position="360"/>
    </location>
</feature>
<dbReference type="GO" id="GO:0043709">
    <property type="term" value="P:cell adhesion involved in single-species biofilm formation"/>
    <property type="evidence" value="ECO:0007669"/>
    <property type="project" value="TreeGrafter"/>
</dbReference>
<dbReference type="InterPro" id="IPR029787">
    <property type="entry name" value="Nucleotide_cyclase"/>
</dbReference>
<evidence type="ECO:0000256" key="2">
    <source>
        <dbReference type="ARBA" id="ARBA00022475"/>
    </source>
</evidence>
<dbReference type="eggNOG" id="COG3706">
    <property type="taxonomic scope" value="Bacteria"/>
</dbReference>
<dbReference type="InterPro" id="IPR000160">
    <property type="entry name" value="GGDEF_dom"/>
</dbReference>
<reference evidence="9" key="2">
    <citation type="submission" date="2015-10" db="EMBL/GenBank/DDBJ databases">
        <title>Improved Draft Genome Sequence of Clostridium pasteurianum Strain ATCC 6013 (DSM 525) Using a Hybrid Next-Generation Sequencing Approach.</title>
        <authorList>
            <person name="Pyne M.E."/>
            <person name="Utturkar S.M."/>
            <person name="Brown S.D."/>
            <person name="Moo-Young M."/>
            <person name="Chung D.A."/>
            <person name="Chou P.C."/>
        </authorList>
    </citation>
    <scope>NUCLEOTIDE SEQUENCE</scope>
    <source>
        <strain evidence="9">ATCC 6013</strain>
    </source>
</reference>
<dbReference type="Gene3D" id="3.30.70.270">
    <property type="match status" value="1"/>
</dbReference>
<protein>
    <submittedName>
        <fullName evidence="8 9">Diguanylate cyclase</fullName>
    </submittedName>
</protein>
<dbReference type="CDD" id="cd01949">
    <property type="entry name" value="GGDEF"/>
    <property type="match status" value="1"/>
</dbReference>
<evidence type="ECO:0000313" key="10">
    <source>
        <dbReference type="Proteomes" id="UP000028042"/>
    </source>
</evidence>
<dbReference type="InterPro" id="IPR011620">
    <property type="entry name" value="Sig_transdc_His_kinase_LytS_TM"/>
</dbReference>
<dbReference type="SUPFAM" id="SSF55073">
    <property type="entry name" value="Nucleotide cyclase"/>
    <property type="match status" value="1"/>
</dbReference>
<dbReference type="PANTHER" id="PTHR45138:SF9">
    <property type="entry name" value="DIGUANYLATE CYCLASE DGCM-RELATED"/>
    <property type="match status" value="1"/>
</dbReference>
<dbReference type="Pfam" id="PF00990">
    <property type="entry name" value="GGDEF"/>
    <property type="match status" value="1"/>
</dbReference>
<feature type="transmembrane region" description="Helical" evidence="6">
    <location>
        <begin position="6"/>
        <end position="23"/>
    </location>
</feature>
<dbReference type="EMBL" id="CP009268">
    <property type="protein sequence ID" value="AJA53294.1"/>
    <property type="molecule type" value="Genomic_DNA"/>
</dbReference>
<evidence type="ECO:0000256" key="3">
    <source>
        <dbReference type="ARBA" id="ARBA00022692"/>
    </source>
</evidence>
<dbReference type="KEGG" id="cpae:CPAST_c32400"/>
<evidence type="ECO:0000313" key="11">
    <source>
        <dbReference type="Proteomes" id="UP000030905"/>
    </source>
</evidence>
<dbReference type="AlphaFoldDB" id="A0A0H3J5M7"/>
<dbReference type="SMART" id="SM00267">
    <property type="entry name" value="GGDEF"/>
    <property type="match status" value="1"/>
</dbReference>